<evidence type="ECO:0000259" key="5">
    <source>
        <dbReference type="Pfam" id="PF08124"/>
    </source>
</evidence>
<accession>A0A1X2GVM2</accession>
<gene>
    <name evidence="6" type="ORF">DM01DRAFT_1403802</name>
</gene>
<dbReference type="Pfam" id="PF08124">
    <property type="entry name" value="Lyase_8_N"/>
    <property type="match status" value="1"/>
</dbReference>
<comment type="similarity">
    <text evidence="1">Belongs to the polysaccharide lyase 8 family.</text>
</comment>
<reference evidence="6 7" key="1">
    <citation type="submission" date="2016-07" db="EMBL/GenBank/DDBJ databases">
        <title>Pervasive Adenine N6-methylation of Active Genes in Fungi.</title>
        <authorList>
            <consortium name="DOE Joint Genome Institute"/>
            <person name="Mondo S.J."/>
            <person name="Dannebaum R.O."/>
            <person name="Kuo R.C."/>
            <person name="Labutti K."/>
            <person name="Haridas S."/>
            <person name="Kuo A."/>
            <person name="Salamov A."/>
            <person name="Ahrendt S.R."/>
            <person name="Lipzen A."/>
            <person name="Sullivan W."/>
            <person name="Andreopoulos W.B."/>
            <person name="Clum A."/>
            <person name="Lindquist E."/>
            <person name="Daum C."/>
            <person name="Ramamoorthy G.K."/>
            <person name="Gryganskyi A."/>
            <person name="Culley D."/>
            <person name="Magnuson J.K."/>
            <person name="James T.Y."/>
            <person name="O'Malley M.A."/>
            <person name="Stajich J.E."/>
            <person name="Spatafora J.W."/>
            <person name="Visel A."/>
            <person name="Grigoriev I.V."/>
        </authorList>
    </citation>
    <scope>NUCLEOTIDE SEQUENCE [LARGE SCALE GENOMIC DNA]</scope>
    <source>
        <strain evidence="6 7">NRRL 3301</strain>
    </source>
</reference>
<dbReference type="InterPro" id="IPR014718">
    <property type="entry name" value="GH-type_carb-bd"/>
</dbReference>
<dbReference type="PANTHER" id="PTHR38481:SF1">
    <property type="entry name" value="HYALURONATE LYASE"/>
    <property type="match status" value="1"/>
</dbReference>
<evidence type="ECO:0000313" key="7">
    <source>
        <dbReference type="Proteomes" id="UP000242146"/>
    </source>
</evidence>
<dbReference type="GO" id="GO:0016837">
    <property type="term" value="F:carbon-oxygen lyase activity, acting on polysaccharides"/>
    <property type="evidence" value="ECO:0007669"/>
    <property type="project" value="UniProtKB-ARBA"/>
</dbReference>
<evidence type="ECO:0000259" key="4">
    <source>
        <dbReference type="Pfam" id="PF02278"/>
    </source>
</evidence>
<protein>
    <submittedName>
        <fullName evidence="6">Galactose mutarotase-like protein</fullName>
    </submittedName>
</protein>
<dbReference type="Proteomes" id="UP000242146">
    <property type="component" value="Unassembled WGS sequence"/>
</dbReference>
<dbReference type="InterPro" id="IPR012970">
    <property type="entry name" value="Lyase_8_alpha_N"/>
</dbReference>
<keyword evidence="3" id="KW-0456">Lyase</keyword>
<dbReference type="Pfam" id="PF02278">
    <property type="entry name" value="Lyase_8"/>
    <property type="match status" value="1"/>
</dbReference>
<dbReference type="STRING" id="101127.A0A1X2GVM2"/>
<dbReference type="GO" id="GO:0005576">
    <property type="term" value="C:extracellular region"/>
    <property type="evidence" value="ECO:0007669"/>
    <property type="project" value="InterPro"/>
</dbReference>
<dbReference type="InterPro" id="IPR003159">
    <property type="entry name" value="Lyase_8_central_dom"/>
</dbReference>
<evidence type="ECO:0000313" key="6">
    <source>
        <dbReference type="EMBL" id="ORX62091.1"/>
    </source>
</evidence>
<dbReference type="InterPro" id="IPR011071">
    <property type="entry name" value="Lyase_8-like_C"/>
</dbReference>
<keyword evidence="7" id="KW-1185">Reference proteome</keyword>
<dbReference type="SUPFAM" id="SSF74650">
    <property type="entry name" value="Galactose mutarotase-like"/>
    <property type="match status" value="1"/>
</dbReference>
<proteinExistence type="inferred from homology"/>
<dbReference type="PANTHER" id="PTHR38481">
    <property type="entry name" value="HYALURONATE LYASE"/>
    <property type="match status" value="1"/>
</dbReference>
<dbReference type="GO" id="GO:0005975">
    <property type="term" value="P:carbohydrate metabolic process"/>
    <property type="evidence" value="ECO:0007669"/>
    <property type="project" value="InterPro"/>
</dbReference>
<dbReference type="Gene3D" id="2.70.98.10">
    <property type="match status" value="1"/>
</dbReference>
<feature type="domain" description="Polysaccharide lyase family 8 central" evidence="4">
    <location>
        <begin position="472"/>
        <end position="722"/>
    </location>
</feature>
<organism evidence="6 7">
    <name type="scientific">Hesseltinella vesiculosa</name>
    <dbReference type="NCBI Taxonomy" id="101127"/>
    <lineage>
        <taxon>Eukaryota</taxon>
        <taxon>Fungi</taxon>
        <taxon>Fungi incertae sedis</taxon>
        <taxon>Mucoromycota</taxon>
        <taxon>Mucoromycotina</taxon>
        <taxon>Mucoromycetes</taxon>
        <taxon>Mucorales</taxon>
        <taxon>Cunninghamellaceae</taxon>
        <taxon>Hesseltinella</taxon>
    </lineage>
</organism>
<dbReference type="EMBL" id="MCGT01000002">
    <property type="protein sequence ID" value="ORX62091.1"/>
    <property type="molecule type" value="Genomic_DNA"/>
</dbReference>
<evidence type="ECO:0000256" key="1">
    <source>
        <dbReference type="ARBA" id="ARBA00006699"/>
    </source>
</evidence>
<dbReference type="InterPro" id="IPR011013">
    <property type="entry name" value="Gal_mutarotase_sf_dom"/>
</dbReference>
<name>A0A1X2GVM2_9FUNG</name>
<dbReference type="Gene3D" id="2.60.220.10">
    <property type="entry name" value="Polysaccharide lyase family 8-like, C-terminal"/>
    <property type="match status" value="1"/>
</dbReference>
<dbReference type="InterPro" id="IPR038970">
    <property type="entry name" value="Lyase_8"/>
</dbReference>
<comment type="caution">
    <text evidence="6">The sequence shown here is derived from an EMBL/GenBank/DDBJ whole genome shotgun (WGS) entry which is preliminary data.</text>
</comment>
<dbReference type="InterPro" id="IPR008929">
    <property type="entry name" value="Chondroitin_lyas"/>
</dbReference>
<keyword evidence="2" id="KW-0732">Signal</keyword>
<dbReference type="OrthoDB" id="5980780at2759"/>
<dbReference type="AlphaFoldDB" id="A0A1X2GVM2"/>
<dbReference type="GO" id="GO:0030246">
    <property type="term" value="F:carbohydrate binding"/>
    <property type="evidence" value="ECO:0007669"/>
    <property type="project" value="InterPro"/>
</dbReference>
<evidence type="ECO:0000256" key="3">
    <source>
        <dbReference type="ARBA" id="ARBA00023239"/>
    </source>
</evidence>
<evidence type="ECO:0000256" key="2">
    <source>
        <dbReference type="ARBA" id="ARBA00022729"/>
    </source>
</evidence>
<sequence length="854" mass="96335">MFFILFLVLVVCEYYLYSRQHYRLCLTAGSLFFLWYDWSTSTSIFPLVHEPIVVANKHFVEPIALHDQPPPPPSILHHTALQAVSLLTTPPLLSNQTNITSHHLKLIRQQKNSIVVNLHRSKFDLVSTWQQRMNRSSLWDDIDYTSGCAARAANWPARGHLERLEIMAAYWHESPNTPKLLDQIHAGLDYWFSHDFQQQDCFMNGGQAHKNCPCGTPGLWQTNWYSQVIAVPRFIGNICLLINETLSTWQRQQCIKFTQRSYATVQQHGGTNLLDVVFNGISWALLSDQPIWLQDGLTRACDDMVIAPYGMDGIQADGAYMYHDRQLYTGNYGDTYLGDWVTFLDMMFSARDAWAPPDKTWTSLITLATAMEWMMVAHPPHHQPPTVVSPWLWQYSVLGRMISFHTKDGQNSAGVVMNVTQLAAVFQEWHNPNSSATNSTPPTISHTPITTMVHRLKRPYTSANQGSLTGTRSFWLADYLVHRGLGYVVTLKLLSSRTTTSECINNQNRLGQYLNDGSLFTYRQGNEYMDVFGAWQWHRVPGVTMDASVPMPTSSDCRSSPRLHGKQDFVGAAVLEREQLGVAVMNYTDPRPGSNLAYQKTYFFFPSLYAVDIDILTQLDNSTDTLPVVTTLDQRRHGRGDTWVNQRLLHPSQQTTQHGNVTSLWHDRALYLFETPVALTLAIGPQPSDWQRIGISNDDTPVDLWLASIQHDHSLTYTVRPNLPHAPSPGAPPASPLTFIRMQGVRGALSKEHRALALAFWEPASISVPWDHSDEGDDGTDVFIETAHPVTLLLQQQSASGSWILAVSDPSQSLTSTTVRVSVDQEESMQDLAIEFPQDTHLGTVVLNELQNEP</sequence>
<feature type="domain" description="Polysaccharide lyase 8 N-terminal alpha-helical" evidence="5">
    <location>
        <begin position="99"/>
        <end position="337"/>
    </location>
</feature>
<dbReference type="Gene3D" id="1.50.10.100">
    <property type="entry name" value="Chondroitin AC/alginate lyase"/>
    <property type="match status" value="1"/>
</dbReference>
<dbReference type="SUPFAM" id="SSF48230">
    <property type="entry name" value="Chondroitin AC/alginate lyase"/>
    <property type="match status" value="1"/>
</dbReference>